<dbReference type="InterPro" id="IPR036942">
    <property type="entry name" value="Beta-barrel_TonB_sf"/>
</dbReference>
<dbReference type="Pfam" id="PF07715">
    <property type="entry name" value="Plug"/>
    <property type="match status" value="1"/>
</dbReference>
<dbReference type="GO" id="GO:0038023">
    <property type="term" value="F:signaling receptor activity"/>
    <property type="evidence" value="ECO:0007669"/>
    <property type="project" value="InterPro"/>
</dbReference>
<dbReference type="InterPro" id="IPR010105">
    <property type="entry name" value="TonB_sidphr_rcpt"/>
</dbReference>
<dbReference type="CDD" id="cd01347">
    <property type="entry name" value="ligand_gated_channel"/>
    <property type="match status" value="1"/>
</dbReference>
<dbReference type="GO" id="GO:0015891">
    <property type="term" value="P:siderophore transport"/>
    <property type="evidence" value="ECO:0007669"/>
    <property type="project" value="InterPro"/>
</dbReference>
<feature type="signal peptide" evidence="16">
    <location>
        <begin position="1"/>
        <end position="31"/>
    </location>
</feature>
<evidence type="ECO:0000256" key="5">
    <source>
        <dbReference type="ARBA" id="ARBA00022496"/>
    </source>
</evidence>
<comment type="subcellular location">
    <subcellularLocation>
        <location evidence="1 13">Cell outer membrane</location>
        <topology evidence="1 13">Multi-pass membrane protein</topology>
    </subcellularLocation>
</comment>
<dbReference type="EMBL" id="CTRP01000003">
    <property type="protein sequence ID" value="CQR70262.1"/>
    <property type="molecule type" value="Genomic_DNA"/>
</dbReference>
<keyword evidence="8" id="KW-0408">Iron</keyword>
<dbReference type="PROSITE" id="PS52016">
    <property type="entry name" value="TONB_DEPENDENT_REC_3"/>
    <property type="match status" value="1"/>
</dbReference>
<evidence type="ECO:0000259" key="18">
    <source>
        <dbReference type="Pfam" id="PF07715"/>
    </source>
</evidence>
<dbReference type="PANTHER" id="PTHR32552:SF68">
    <property type="entry name" value="FERRICHROME OUTER MEMBRANE TRANSPORTER_PHAGE RECEPTOR"/>
    <property type="match status" value="1"/>
</dbReference>
<dbReference type="PROSITE" id="PS51257">
    <property type="entry name" value="PROKAR_LIPOPROTEIN"/>
    <property type="match status" value="1"/>
</dbReference>
<sequence>MNKTKKIMRKRVGAMALAITLSCWLPGAALAEETDDSVQTKAQAETQSDQEQAQKISASEQQASQEIEKEQAVDQNSASKAENKSAITINTTQQASNVPIAEVEVQADKDKKKLTIGQQEDAEGVKDYVITGSYVGSKSDVKSKDVPQSITSVGQKIIEEQNYTDINQLLLNVAGVTLQNMPSYSTGENNAVRGFGYGFDSYGTVNGLWSPTTTAAGWVGNLDRIEVLKGPAGVLYGNGNPGGLINYVTKKPLPYNNFTTVTEFRSWGGRSEKIDWSVPLTKDKKWLSRTIVQRSDNASFYKDVKYKNLDGSVMVQGQPRDDTTYTFEVQFHDHYGPTDAGCVSRSLWGIVPYDANYYNPNAKRHYISRGISAQVEHKFNDSWSIRSGLNYGNASTDTFSQGGTSLESGSTTTIRQSWYKRLRKTKSLAWDTSVEGHFNAWGLKHNLVTGFTWAKLDYDTPYYVRGKTNLPGVSMYDPVFATTLNEGVARSWDPYTNRRSGAYVNDIMEISPKFKVSSGVSYTNRKTYDASTSQTGSSWRAGATYEMSPGVTFFTGYATSYEPLGKYTNDAGKVYNFDPETGSQIEAGVKYDLSNKASMTLSAYRIRRQNLVYYLSDLDEYEQIGEQRSKGFEIDGTYAIQPGWNVLVAFSHCNSKVISGSRWAGHWLPAVPLHTFRLWSTYEIQEGPRKGLGFGGGVTYYGRAALTYNNASGWAPAYTLIDGVVYYKTKDWRYSLNFYNLTNKKYILYGGNSVYAGPPRSFALSIERSFN</sequence>
<dbReference type="PANTHER" id="PTHR32552">
    <property type="entry name" value="FERRICHROME IRON RECEPTOR-RELATED"/>
    <property type="match status" value="1"/>
</dbReference>
<evidence type="ECO:0000256" key="4">
    <source>
        <dbReference type="ARBA" id="ARBA00022452"/>
    </source>
</evidence>
<dbReference type="GO" id="GO:0015344">
    <property type="term" value="F:siderophore uptake transmembrane transporter activity"/>
    <property type="evidence" value="ECO:0007669"/>
    <property type="project" value="TreeGrafter"/>
</dbReference>
<evidence type="ECO:0000256" key="3">
    <source>
        <dbReference type="ARBA" id="ARBA00022448"/>
    </source>
</evidence>
<keyword evidence="12 13" id="KW-0998">Cell outer membrane</keyword>
<evidence type="ECO:0000256" key="7">
    <source>
        <dbReference type="ARBA" id="ARBA00022729"/>
    </source>
</evidence>
<evidence type="ECO:0000256" key="9">
    <source>
        <dbReference type="ARBA" id="ARBA00023065"/>
    </source>
</evidence>
<gene>
    <name evidence="19" type="ORF">SpAn4DRAFT_1231</name>
</gene>
<keyword evidence="20" id="KW-1185">Reference proteome</keyword>
<feature type="region of interest" description="Disordered" evidence="15">
    <location>
        <begin position="35"/>
        <end position="90"/>
    </location>
</feature>
<keyword evidence="19" id="KW-0675">Receptor</keyword>
<keyword evidence="6 13" id="KW-0812">Transmembrane</keyword>
<evidence type="ECO:0000256" key="16">
    <source>
        <dbReference type="SAM" id="SignalP"/>
    </source>
</evidence>
<protein>
    <submittedName>
        <fullName evidence="19">Ferrichrome-iron receptor</fullName>
    </submittedName>
</protein>
<evidence type="ECO:0000259" key="17">
    <source>
        <dbReference type="Pfam" id="PF00593"/>
    </source>
</evidence>
<keyword evidence="5" id="KW-0410">Iron transport</keyword>
<dbReference type="SUPFAM" id="SSF56935">
    <property type="entry name" value="Porins"/>
    <property type="match status" value="1"/>
</dbReference>
<dbReference type="Gene3D" id="2.170.130.10">
    <property type="entry name" value="TonB-dependent receptor, plug domain"/>
    <property type="match status" value="1"/>
</dbReference>
<evidence type="ECO:0000256" key="8">
    <source>
        <dbReference type="ARBA" id="ARBA00023004"/>
    </source>
</evidence>
<keyword evidence="4 13" id="KW-1134">Transmembrane beta strand</keyword>
<dbReference type="Gene3D" id="2.40.170.20">
    <property type="entry name" value="TonB-dependent receptor, beta-barrel domain"/>
    <property type="match status" value="1"/>
</dbReference>
<dbReference type="InterPro" id="IPR012910">
    <property type="entry name" value="Plug_dom"/>
</dbReference>
<evidence type="ECO:0000256" key="13">
    <source>
        <dbReference type="PROSITE-ProRule" id="PRU01360"/>
    </source>
</evidence>
<keyword evidence="11 13" id="KW-0472">Membrane</keyword>
<name>A0A0U1KS82_9FIRM</name>
<reference evidence="20" key="1">
    <citation type="submission" date="2015-03" db="EMBL/GenBank/DDBJ databases">
        <authorList>
            <person name="Nijsse Bart"/>
        </authorList>
    </citation>
    <scope>NUCLEOTIDE SEQUENCE [LARGE SCALE GENOMIC DNA]</scope>
</reference>
<evidence type="ECO:0000256" key="2">
    <source>
        <dbReference type="ARBA" id="ARBA00009810"/>
    </source>
</evidence>
<dbReference type="NCBIfam" id="TIGR01783">
    <property type="entry name" value="TonB-siderophor"/>
    <property type="match status" value="1"/>
</dbReference>
<evidence type="ECO:0000256" key="11">
    <source>
        <dbReference type="ARBA" id="ARBA00023136"/>
    </source>
</evidence>
<dbReference type="InterPro" id="IPR000531">
    <property type="entry name" value="Beta-barrel_TonB"/>
</dbReference>
<keyword evidence="9" id="KW-0406">Ion transport</keyword>
<dbReference type="GO" id="GO:0009279">
    <property type="term" value="C:cell outer membrane"/>
    <property type="evidence" value="ECO:0007669"/>
    <property type="project" value="UniProtKB-SubCell"/>
</dbReference>
<evidence type="ECO:0000256" key="15">
    <source>
        <dbReference type="SAM" id="MobiDB-lite"/>
    </source>
</evidence>
<feature type="compositionally biased region" description="Polar residues" evidence="15">
    <location>
        <begin position="73"/>
        <end position="90"/>
    </location>
</feature>
<dbReference type="InterPro" id="IPR037066">
    <property type="entry name" value="Plug_dom_sf"/>
</dbReference>
<keyword evidence="3 13" id="KW-0813">Transport</keyword>
<evidence type="ECO:0000256" key="14">
    <source>
        <dbReference type="RuleBase" id="RU003357"/>
    </source>
</evidence>
<accession>A0A0U1KS82</accession>
<evidence type="ECO:0000256" key="1">
    <source>
        <dbReference type="ARBA" id="ARBA00004571"/>
    </source>
</evidence>
<keyword evidence="7 16" id="KW-0732">Signal</keyword>
<feature type="domain" description="TonB-dependent receptor-like beta-barrel" evidence="17">
    <location>
        <begin position="318"/>
        <end position="741"/>
    </location>
</feature>
<proteinExistence type="inferred from homology"/>
<feature type="compositionally biased region" description="Polar residues" evidence="15">
    <location>
        <begin position="37"/>
        <end position="65"/>
    </location>
</feature>
<evidence type="ECO:0000256" key="6">
    <source>
        <dbReference type="ARBA" id="ARBA00022692"/>
    </source>
</evidence>
<dbReference type="Pfam" id="PF00593">
    <property type="entry name" value="TonB_dep_Rec_b-barrel"/>
    <property type="match status" value="1"/>
</dbReference>
<feature type="chain" id="PRO_5006710497" evidence="16">
    <location>
        <begin position="32"/>
        <end position="771"/>
    </location>
</feature>
<evidence type="ECO:0000256" key="12">
    <source>
        <dbReference type="ARBA" id="ARBA00023237"/>
    </source>
</evidence>
<dbReference type="Proteomes" id="UP000049855">
    <property type="component" value="Unassembled WGS sequence"/>
</dbReference>
<comment type="similarity">
    <text evidence="2 13 14">Belongs to the TonB-dependent receptor family.</text>
</comment>
<feature type="domain" description="TonB-dependent receptor plug" evidence="18">
    <location>
        <begin position="144"/>
        <end position="243"/>
    </location>
</feature>
<evidence type="ECO:0000256" key="10">
    <source>
        <dbReference type="ARBA" id="ARBA00023077"/>
    </source>
</evidence>
<evidence type="ECO:0000313" key="19">
    <source>
        <dbReference type="EMBL" id="CQR70262.1"/>
    </source>
</evidence>
<dbReference type="RefSeq" id="WP_021169000.1">
    <property type="nucleotide sequence ID" value="NZ_CTRP01000003.1"/>
</dbReference>
<dbReference type="AlphaFoldDB" id="A0A0U1KS82"/>
<evidence type="ECO:0000313" key="20">
    <source>
        <dbReference type="Proteomes" id="UP000049855"/>
    </source>
</evidence>
<dbReference type="InterPro" id="IPR039426">
    <property type="entry name" value="TonB-dep_rcpt-like"/>
</dbReference>
<keyword evidence="10 14" id="KW-0798">TonB box</keyword>
<organism evidence="19 20">
    <name type="scientific">Sporomusa ovata</name>
    <dbReference type="NCBI Taxonomy" id="2378"/>
    <lineage>
        <taxon>Bacteria</taxon>
        <taxon>Bacillati</taxon>
        <taxon>Bacillota</taxon>
        <taxon>Negativicutes</taxon>
        <taxon>Selenomonadales</taxon>
        <taxon>Sporomusaceae</taxon>
        <taxon>Sporomusa</taxon>
    </lineage>
</organism>